<sequence precursor="true">MTTLAYLIPGTLLLGALGLSGFLWALKSGQYEDLDGAAERILLDHNDKPEG</sequence>
<dbReference type="EMBL" id="CP002447">
    <property type="protein sequence ID" value="ADV14600.1"/>
    <property type="molecule type" value="Genomic_DNA"/>
</dbReference>
<keyword evidence="1" id="KW-0812">Transmembrane</keyword>
<dbReference type="Proteomes" id="UP000007471">
    <property type="component" value="Chromosome"/>
</dbReference>
<name>E8TEI5_MESCW</name>
<dbReference type="HOGENOM" id="CLU_176840_4_1_5"/>
<accession>E8TEI5</accession>
<dbReference type="NCBIfam" id="TIGR00847">
    <property type="entry name" value="ccoS"/>
    <property type="match status" value="1"/>
</dbReference>
<keyword evidence="1" id="KW-1133">Transmembrane helix</keyword>
<dbReference type="STRING" id="765698.Mesci_5503"/>
<evidence type="ECO:0000313" key="3">
    <source>
        <dbReference type="Proteomes" id="UP000007471"/>
    </source>
</evidence>
<evidence type="ECO:0000313" key="2">
    <source>
        <dbReference type="EMBL" id="ADV14600.1"/>
    </source>
</evidence>
<dbReference type="KEGG" id="mci:Mesci_5503"/>
<dbReference type="InterPro" id="IPR004714">
    <property type="entry name" value="Cyt_oxidase_maturation_cbb3"/>
</dbReference>
<proteinExistence type="predicted"/>
<dbReference type="eggNOG" id="COG3197">
    <property type="taxonomic scope" value="Bacteria"/>
</dbReference>
<evidence type="ECO:0000256" key="1">
    <source>
        <dbReference type="SAM" id="Phobius"/>
    </source>
</evidence>
<dbReference type="GeneID" id="90992833"/>
<feature type="transmembrane region" description="Helical" evidence="1">
    <location>
        <begin position="6"/>
        <end position="26"/>
    </location>
</feature>
<dbReference type="PATRIC" id="fig|765698.3.peg.6036"/>
<gene>
    <name evidence="2" type="ordered locus">Mesci_5503</name>
</gene>
<dbReference type="RefSeq" id="WP_013533251.1">
    <property type="nucleotide sequence ID" value="NC_014923.1"/>
</dbReference>
<keyword evidence="1" id="KW-0472">Membrane</keyword>
<dbReference type="PANTHER" id="PTHR41532">
    <property type="entry name" value="FIXS PROTEIN"/>
    <property type="match status" value="1"/>
</dbReference>
<organism evidence="2 3">
    <name type="scientific">Mesorhizobium ciceri biovar biserrulae (strain HAMBI 2942 / LMG 23838 / WSM1271)</name>
    <dbReference type="NCBI Taxonomy" id="765698"/>
    <lineage>
        <taxon>Bacteria</taxon>
        <taxon>Pseudomonadati</taxon>
        <taxon>Pseudomonadota</taxon>
        <taxon>Alphaproteobacteria</taxon>
        <taxon>Hyphomicrobiales</taxon>
        <taxon>Phyllobacteriaceae</taxon>
        <taxon>Mesorhizobium</taxon>
    </lineage>
</organism>
<dbReference type="AlphaFoldDB" id="E8TEI5"/>
<reference evidence="3" key="1">
    <citation type="submission" date="2011-01" db="EMBL/GenBank/DDBJ databases">
        <title>Complete sequence of chromosome of Mesorhizobium ciceri bv. biserrulae WSM1271.</title>
        <authorList>
            <person name="Lucas S."/>
            <person name="Copeland A."/>
            <person name="Lapidus A."/>
            <person name="Cheng J.-F."/>
            <person name="Goodwin L."/>
            <person name="Pitluck S."/>
            <person name="Teshima H."/>
            <person name="Detter J.C."/>
            <person name="Han C."/>
            <person name="Tapia R."/>
            <person name="Land M."/>
            <person name="Hauser L."/>
            <person name="Kyrpides N."/>
            <person name="Ivanova N."/>
            <person name="Nandasena K."/>
            <person name="Reeve W.G."/>
            <person name="Howieson J.G."/>
            <person name="O'Hara G."/>
            <person name="Tiwari R.P."/>
            <person name="Woyke T."/>
        </authorList>
    </citation>
    <scope>NUCLEOTIDE SEQUENCE [LARGE SCALE GENOMIC DNA]</scope>
    <source>
        <strain evidence="3">HAMBI 2942 / LMG 23838 / WSM1271</strain>
    </source>
</reference>
<protein>
    <submittedName>
        <fullName evidence="2">Cytochrome oxidase maturation protein, cbb3-type</fullName>
    </submittedName>
</protein>
<dbReference type="PANTHER" id="PTHR41532:SF1">
    <property type="entry name" value="FIXS PROTEIN"/>
    <property type="match status" value="1"/>
</dbReference>
<dbReference type="Pfam" id="PF03597">
    <property type="entry name" value="FixS"/>
    <property type="match status" value="1"/>
</dbReference>